<dbReference type="eggNOG" id="ENOG502TK3V">
    <property type="taxonomic scope" value="Eukaryota"/>
</dbReference>
<evidence type="ECO:0000313" key="2">
    <source>
        <dbReference type="EMBL" id="EGT37021.1"/>
    </source>
</evidence>
<name>G0NT14_CAEBE</name>
<protein>
    <submittedName>
        <fullName evidence="2">Uncharacterized protein</fullName>
    </submittedName>
</protein>
<dbReference type="OrthoDB" id="10462377at2759"/>
<gene>
    <name evidence="2" type="ORF">CAEBREN_00532</name>
</gene>
<dbReference type="InParanoid" id="G0NT14"/>
<keyword evidence="3" id="KW-1185">Reference proteome</keyword>
<dbReference type="AlphaFoldDB" id="G0NT14"/>
<feature type="signal peptide" evidence="1">
    <location>
        <begin position="1"/>
        <end position="16"/>
    </location>
</feature>
<keyword evidence="1" id="KW-0732">Signal</keyword>
<feature type="chain" id="PRO_5003405813" evidence="1">
    <location>
        <begin position="17"/>
        <end position="159"/>
    </location>
</feature>
<organism evidence="3">
    <name type="scientific">Caenorhabditis brenneri</name>
    <name type="common">Nematode worm</name>
    <dbReference type="NCBI Taxonomy" id="135651"/>
    <lineage>
        <taxon>Eukaryota</taxon>
        <taxon>Metazoa</taxon>
        <taxon>Ecdysozoa</taxon>
        <taxon>Nematoda</taxon>
        <taxon>Chromadorea</taxon>
        <taxon>Rhabditida</taxon>
        <taxon>Rhabditina</taxon>
        <taxon>Rhabditomorpha</taxon>
        <taxon>Rhabditoidea</taxon>
        <taxon>Rhabditidae</taxon>
        <taxon>Peloderinae</taxon>
        <taxon>Caenorhabditis</taxon>
    </lineage>
</organism>
<evidence type="ECO:0000256" key="1">
    <source>
        <dbReference type="SAM" id="SignalP"/>
    </source>
</evidence>
<reference evidence="3" key="1">
    <citation type="submission" date="2011-07" db="EMBL/GenBank/DDBJ databases">
        <authorList>
            <consortium name="Caenorhabditis brenneri Sequencing and Analysis Consortium"/>
            <person name="Wilson R.K."/>
        </authorList>
    </citation>
    <scope>NUCLEOTIDE SEQUENCE [LARGE SCALE GENOMIC DNA]</scope>
    <source>
        <strain evidence="3">PB2801</strain>
    </source>
</reference>
<evidence type="ECO:0000313" key="3">
    <source>
        <dbReference type="Proteomes" id="UP000008068"/>
    </source>
</evidence>
<dbReference type="PANTHER" id="PTHR38633:SF4">
    <property type="entry name" value="CANDIDATE SECRETED EFFECTOR PROTEIN"/>
    <property type="match status" value="1"/>
</dbReference>
<dbReference type="Proteomes" id="UP000008068">
    <property type="component" value="Unassembled WGS sequence"/>
</dbReference>
<accession>G0NT14</accession>
<dbReference type="PANTHER" id="PTHR38633">
    <property type="entry name" value="PROTEIN CBG15573-RELATED"/>
    <property type="match status" value="1"/>
</dbReference>
<sequence length="159" mass="17725">MKLALAFLCSIGIAGANYGAPQGGQGYYPIGGVYYESDSDSREEIRKLSELDGPGIFKAQIKYYHNKHGDYALITCKPNPLPNHFTWIMTNAGKDLQGFPVNIPGAIPLAGGINITYMAKYGRDGKWKGEDYLYSEKRKFRRVGCLFSTDQSVDIEREK</sequence>
<dbReference type="OMA" id="INITYMA"/>
<dbReference type="HOGENOM" id="CLU_121588_0_0_1"/>
<proteinExistence type="predicted"/>
<dbReference type="EMBL" id="GL379941">
    <property type="protein sequence ID" value="EGT37021.1"/>
    <property type="molecule type" value="Genomic_DNA"/>
</dbReference>